<reference evidence="1 2" key="2">
    <citation type="journal article" date="2022" name="Mol. Ecol. Resour.">
        <title>The genomes of chicory, endive, great burdock and yacon provide insights into Asteraceae paleo-polyploidization history and plant inulin production.</title>
        <authorList>
            <person name="Fan W."/>
            <person name="Wang S."/>
            <person name="Wang H."/>
            <person name="Wang A."/>
            <person name="Jiang F."/>
            <person name="Liu H."/>
            <person name="Zhao H."/>
            <person name="Xu D."/>
            <person name="Zhang Y."/>
        </authorList>
    </citation>
    <scope>NUCLEOTIDE SEQUENCE [LARGE SCALE GENOMIC DNA]</scope>
    <source>
        <strain evidence="2">cv. Punajuju</strain>
        <tissue evidence="1">Leaves</tissue>
    </source>
</reference>
<dbReference type="EMBL" id="CM042016">
    <property type="protein sequence ID" value="KAI3701249.1"/>
    <property type="molecule type" value="Genomic_DNA"/>
</dbReference>
<keyword evidence="2" id="KW-1185">Reference proteome</keyword>
<reference evidence="2" key="1">
    <citation type="journal article" date="2022" name="Mol. Ecol. Resour.">
        <title>The genomes of chicory, endive, great burdock and yacon provide insights into Asteraceae palaeo-polyploidization history and plant inulin production.</title>
        <authorList>
            <person name="Fan W."/>
            <person name="Wang S."/>
            <person name="Wang H."/>
            <person name="Wang A."/>
            <person name="Jiang F."/>
            <person name="Liu H."/>
            <person name="Zhao H."/>
            <person name="Xu D."/>
            <person name="Zhang Y."/>
        </authorList>
    </citation>
    <scope>NUCLEOTIDE SEQUENCE [LARGE SCALE GENOMIC DNA]</scope>
    <source>
        <strain evidence="2">cv. Punajuju</strain>
    </source>
</reference>
<organism evidence="1 2">
    <name type="scientific">Cichorium intybus</name>
    <name type="common">Chicory</name>
    <dbReference type="NCBI Taxonomy" id="13427"/>
    <lineage>
        <taxon>Eukaryota</taxon>
        <taxon>Viridiplantae</taxon>
        <taxon>Streptophyta</taxon>
        <taxon>Embryophyta</taxon>
        <taxon>Tracheophyta</taxon>
        <taxon>Spermatophyta</taxon>
        <taxon>Magnoliopsida</taxon>
        <taxon>eudicotyledons</taxon>
        <taxon>Gunneridae</taxon>
        <taxon>Pentapetalae</taxon>
        <taxon>asterids</taxon>
        <taxon>campanulids</taxon>
        <taxon>Asterales</taxon>
        <taxon>Asteraceae</taxon>
        <taxon>Cichorioideae</taxon>
        <taxon>Cichorieae</taxon>
        <taxon>Cichoriinae</taxon>
        <taxon>Cichorium</taxon>
    </lineage>
</organism>
<name>A0ACB8ZTD4_CICIN</name>
<accession>A0ACB8ZTD4</accession>
<comment type="caution">
    <text evidence="1">The sequence shown here is derived from an EMBL/GenBank/DDBJ whole genome shotgun (WGS) entry which is preliminary data.</text>
</comment>
<evidence type="ECO:0000313" key="2">
    <source>
        <dbReference type="Proteomes" id="UP001055811"/>
    </source>
</evidence>
<evidence type="ECO:0000313" key="1">
    <source>
        <dbReference type="EMBL" id="KAI3701249.1"/>
    </source>
</evidence>
<protein>
    <submittedName>
        <fullName evidence="1">Uncharacterized protein</fullName>
    </submittedName>
</protein>
<dbReference type="Proteomes" id="UP001055811">
    <property type="component" value="Linkage Group LG08"/>
</dbReference>
<proteinExistence type="predicted"/>
<sequence length="108" mass="12687">MEFKLIVTDPDTILNSLSREVKETIADGKEVTERVLALSEEVKYVLVNNIRRRMTPHPLKIRADVEMKFFQFDDTKAHRILIKYKVHEEEQPRKDRGLIQLLALELKG</sequence>
<gene>
    <name evidence="1" type="ORF">L2E82_45899</name>
</gene>